<evidence type="ECO:0000313" key="4">
    <source>
        <dbReference type="EMBL" id="RHA41966.1"/>
    </source>
</evidence>
<protein>
    <submittedName>
        <fullName evidence="4">LytR family transcriptional regulator</fullName>
    </submittedName>
</protein>
<gene>
    <name evidence="4" type="ORF">D1825_07925</name>
</gene>
<sequence>MGSADSSLAAVSKANYPYAEDEFDAPSGPDVPRGVHRAPRSAWSRWWPFLVVILVVPAIAYGLVTFASRDNSPSTPSSSATSKAPGSSASTPSKSPSDDASKEPTKSDEPTEPTSEEPTAEVALATPVTVFNAAGISGLAAGTVTDLKGAGFTNVTAANFVGTKPDVSTVYYASDDLKPTADLVAETIGIDTVTLSESDADDGVSAVLITAP</sequence>
<dbReference type="Gene3D" id="3.30.70.2390">
    <property type="match status" value="1"/>
</dbReference>
<evidence type="ECO:0000259" key="3">
    <source>
        <dbReference type="Pfam" id="PF13399"/>
    </source>
</evidence>
<organism evidence="4 5">
    <name type="scientific">Cellulomonas rhizosphaerae</name>
    <dbReference type="NCBI Taxonomy" id="2293719"/>
    <lineage>
        <taxon>Bacteria</taxon>
        <taxon>Bacillati</taxon>
        <taxon>Actinomycetota</taxon>
        <taxon>Actinomycetes</taxon>
        <taxon>Micrococcales</taxon>
        <taxon>Cellulomonadaceae</taxon>
        <taxon>Cellulomonas</taxon>
    </lineage>
</organism>
<keyword evidence="2" id="KW-0812">Transmembrane</keyword>
<proteinExistence type="predicted"/>
<evidence type="ECO:0000313" key="5">
    <source>
        <dbReference type="Proteomes" id="UP000283374"/>
    </source>
</evidence>
<name>A0A413RMF5_9CELL</name>
<feature type="compositionally biased region" description="Acidic residues" evidence="1">
    <location>
        <begin position="110"/>
        <end position="119"/>
    </location>
</feature>
<comment type="caution">
    <text evidence="4">The sequence shown here is derived from an EMBL/GenBank/DDBJ whole genome shotgun (WGS) entry which is preliminary data.</text>
</comment>
<feature type="domain" description="LytR/CpsA/Psr regulator C-terminal" evidence="3">
    <location>
        <begin position="126"/>
        <end position="204"/>
    </location>
</feature>
<dbReference type="InterPro" id="IPR027381">
    <property type="entry name" value="LytR/CpsA/Psr_C"/>
</dbReference>
<accession>A0A413RMF5</accession>
<dbReference type="Pfam" id="PF13399">
    <property type="entry name" value="LytR_C"/>
    <property type="match status" value="1"/>
</dbReference>
<dbReference type="EMBL" id="QWKP01000178">
    <property type="protein sequence ID" value="RHA41966.1"/>
    <property type="molecule type" value="Genomic_DNA"/>
</dbReference>
<keyword evidence="2" id="KW-0472">Membrane</keyword>
<evidence type="ECO:0000256" key="2">
    <source>
        <dbReference type="SAM" id="Phobius"/>
    </source>
</evidence>
<feature type="transmembrane region" description="Helical" evidence="2">
    <location>
        <begin position="46"/>
        <end position="67"/>
    </location>
</feature>
<feature type="compositionally biased region" description="Basic and acidic residues" evidence="1">
    <location>
        <begin position="96"/>
        <end position="109"/>
    </location>
</feature>
<dbReference type="AlphaFoldDB" id="A0A413RMF5"/>
<feature type="region of interest" description="Disordered" evidence="1">
    <location>
        <begin position="70"/>
        <end position="122"/>
    </location>
</feature>
<dbReference type="Proteomes" id="UP000283374">
    <property type="component" value="Unassembled WGS sequence"/>
</dbReference>
<evidence type="ECO:0000256" key="1">
    <source>
        <dbReference type="SAM" id="MobiDB-lite"/>
    </source>
</evidence>
<feature type="compositionally biased region" description="Low complexity" evidence="1">
    <location>
        <begin position="70"/>
        <end position="95"/>
    </location>
</feature>
<reference evidence="4 5" key="1">
    <citation type="submission" date="2018-08" db="EMBL/GenBank/DDBJ databases">
        <title>Cellulomonas rhizosphaerae sp. nov., a novel actinomycete isolated from soil.</title>
        <authorList>
            <person name="Tian Y."/>
        </authorList>
    </citation>
    <scope>NUCLEOTIDE SEQUENCE [LARGE SCALE GENOMIC DNA]</scope>
    <source>
        <strain evidence="4 5">NEAU-TCZ24</strain>
    </source>
</reference>
<keyword evidence="5" id="KW-1185">Reference proteome</keyword>
<keyword evidence="2" id="KW-1133">Transmembrane helix</keyword>